<gene>
    <name evidence="1" type="ORF">I4641_20055</name>
</gene>
<reference evidence="1" key="1">
    <citation type="journal article" date="2021" name="Antonie Van Leeuwenhoek">
        <title>Draft genome and description of Waterburya agarophytonicola gen. nov. sp. nov. (Pleurocapsales, Cyanobacteria): a seaweed symbiont.</title>
        <authorList>
            <person name="Bonthond G."/>
            <person name="Shalygin S."/>
            <person name="Bayer T."/>
            <person name="Weinberger F."/>
        </authorList>
    </citation>
    <scope>NUCLEOTIDE SEQUENCE</scope>
    <source>
        <strain evidence="1">KI4</strain>
    </source>
</reference>
<evidence type="ECO:0000313" key="2">
    <source>
        <dbReference type="Proteomes" id="UP000729733"/>
    </source>
</evidence>
<organism evidence="1 2">
    <name type="scientific">Waterburya agarophytonicola KI4</name>
    <dbReference type="NCBI Taxonomy" id="2874699"/>
    <lineage>
        <taxon>Bacteria</taxon>
        <taxon>Bacillati</taxon>
        <taxon>Cyanobacteriota</taxon>
        <taxon>Cyanophyceae</taxon>
        <taxon>Pleurocapsales</taxon>
        <taxon>Hyellaceae</taxon>
        <taxon>Waterburya</taxon>
        <taxon>Waterburya agarophytonicola</taxon>
    </lineage>
</organism>
<dbReference type="SUPFAM" id="SSF47598">
    <property type="entry name" value="Ribbon-helix-helix"/>
    <property type="match status" value="1"/>
</dbReference>
<dbReference type="EMBL" id="JADWDC010000074">
    <property type="protein sequence ID" value="MCC0179261.1"/>
    <property type="molecule type" value="Genomic_DNA"/>
</dbReference>
<name>A0A964FHL5_9CYAN</name>
<dbReference type="InterPro" id="IPR010985">
    <property type="entry name" value="Ribbon_hlx_hlx"/>
</dbReference>
<dbReference type="AlphaFoldDB" id="A0A964FHL5"/>
<proteinExistence type="predicted"/>
<evidence type="ECO:0008006" key="3">
    <source>
        <dbReference type="Google" id="ProtNLM"/>
    </source>
</evidence>
<dbReference type="GO" id="GO:0006355">
    <property type="term" value="P:regulation of DNA-templated transcription"/>
    <property type="evidence" value="ECO:0007669"/>
    <property type="project" value="InterPro"/>
</dbReference>
<comment type="caution">
    <text evidence="1">The sequence shown here is derived from an EMBL/GenBank/DDBJ whole genome shotgun (WGS) entry which is preliminary data.</text>
</comment>
<dbReference type="RefSeq" id="WP_229642361.1">
    <property type="nucleotide sequence ID" value="NZ_JADWDC010000074.1"/>
</dbReference>
<protein>
    <recommendedName>
        <fullName evidence="3">Ribbon-helix-helix protein CopG domain-containing protein</fullName>
    </recommendedName>
</protein>
<keyword evidence="2" id="KW-1185">Reference proteome</keyword>
<accession>A0A964FHL5</accession>
<sequence>MARKKLSDAQKQFIAGDDMNTQASQQVLAEANTQVSTEISDRIGADLKQELFSDRKTKESSIRFTVDIPESLNKRLAQLSVDTGKPKTELVRTILDRALTSLDY</sequence>
<evidence type="ECO:0000313" key="1">
    <source>
        <dbReference type="EMBL" id="MCC0179261.1"/>
    </source>
</evidence>
<dbReference type="Proteomes" id="UP000729733">
    <property type="component" value="Unassembled WGS sequence"/>
</dbReference>